<feature type="compositionally biased region" description="Basic and acidic residues" evidence="2">
    <location>
        <begin position="25"/>
        <end position="35"/>
    </location>
</feature>
<evidence type="ECO:0000256" key="2">
    <source>
        <dbReference type="SAM" id="MobiDB-lite"/>
    </source>
</evidence>
<proteinExistence type="predicted"/>
<reference evidence="3 4" key="2">
    <citation type="submission" date="2018-11" db="EMBL/GenBank/DDBJ databases">
        <authorList>
            <consortium name="Pathogen Informatics"/>
        </authorList>
    </citation>
    <scope>NUCLEOTIDE SEQUENCE [LARGE SCALE GENOMIC DNA]</scope>
    <source>
        <strain evidence="3">Dakar</strain>
        <strain evidence="4">Dakar, Senegal</strain>
    </source>
</reference>
<evidence type="ECO:0000313" key="5">
    <source>
        <dbReference type="WBParaSite" id="SCUD_0001765501-mRNA-1"/>
    </source>
</evidence>
<dbReference type="AlphaFoldDB" id="A0A183KRG6"/>
<keyword evidence="1" id="KW-0175">Coiled coil</keyword>
<feature type="region of interest" description="Disordered" evidence="2">
    <location>
        <begin position="25"/>
        <end position="49"/>
    </location>
</feature>
<evidence type="ECO:0000256" key="1">
    <source>
        <dbReference type="SAM" id="Coils"/>
    </source>
</evidence>
<sequence>MQDLKDMTLDVHYENYRAKYITERMSKRQSDRREGVGTGALARLEKEGGTGFEAIVDQDSLLKQKEEELQRMQQLMSKMQEQLKRNTNVVPNASVGLNNGTSNTQSSPIPATGQQAS</sequence>
<gene>
    <name evidence="3" type="ORF">SCUD_LOCUS17653</name>
</gene>
<keyword evidence="4" id="KW-1185">Reference proteome</keyword>
<name>A0A183KRG6_9TREM</name>
<dbReference type="Proteomes" id="UP000279833">
    <property type="component" value="Unassembled WGS sequence"/>
</dbReference>
<dbReference type="EMBL" id="UZAK01040049">
    <property type="protein sequence ID" value="VDP63964.1"/>
    <property type="molecule type" value="Genomic_DNA"/>
</dbReference>
<feature type="region of interest" description="Disordered" evidence="2">
    <location>
        <begin position="90"/>
        <end position="117"/>
    </location>
</feature>
<accession>A0A183KRG6</accession>
<evidence type="ECO:0000313" key="4">
    <source>
        <dbReference type="Proteomes" id="UP000279833"/>
    </source>
</evidence>
<organism evidence="5">
    <name type="scientific">Schistosoma curassoni</name>
    <dbReference type="NCBI Taxonomy" id="6186"/>
    <lineage>
        <taxon>Eukaryota</taxon>
        <taxon>Metazoa</taxon>
        <taxon>Spiralia</taxon>
        <taxon>Lophotrochozoa</taxon>
        <taxon>Platyhelminthes</taxon>
        <taxon>Trematoda</taxon>
        <taxon>Digenea</taxon>
        <taxon>Strigeidida</taxon>
        <taxon>Schistosomatoidea</taxon>
        <taxon>Schistosomatidae</taxon>
        <taxon>Schistosoma</taxon>
    </lineage>
</organism>
<dbReference type="WBParaSite" id="SCUD_0001765501-mRNA-1">
    <property type="protein sequence ID" value="SCUD_0001765501-mRNA-1"/>
    <property type="gene ID" value="SCUD_0001765501"/>
</dbReference>
<reference evidence="5" key="1">
    <citation type="submission" date="2016-06" db="UniProtKB">
        <authorList>
            <consortium name="WormBaseParasite"/>
        </authorList>
    </citation>
    <scope>IDENTIFICATION</scope>
</reference>
<feature type="coiled-coil region" evidence="1">
    <location>
        <begin position="55"/>
        <end position="89"/>
    </location>
</feature>
<dbReference type="STRING" id="6186.A0A183KRG6"/>
<evidence type="ECO:0000313" key="3">
    <source>
        <dbReference type="EMBL" id="VDP63964.1"/>
    </source>
</evidence>
<protein>
    <submittedName>
        <fullName evidence="5">Septin-type G domain-containing protein</fullName>
    </submittedName>
</protein>